<protein>
    <recommendedName>
        <fullName evidence="4">GPI transamidase component PIG-T</fullName>
    </recommendedName>
</protein>
<feature type="chain" id="PRO_5013057446" description="GPI transamidase component PIG-T" evidence="1">
    <location>
        <begin position="24"/>
        <end position="587"/>
    </location>
</feature>
<dbReference type="EMBL" id="NIVC01000013">
    <property type="protein sequence ID" value="PAA94209.1"/>
    <property type="molecule type" value="Genomic_DNA"/>
</dbReference>
<sequence>MYMTNLFVLVSIFLLFVVNNCVCVDEEDFSEELVLSDLGNGYSYFGFNFVFTRQVNDFNFVIKATSSHKHFSLFPRSISDLAARFRVSEFHLTLSQGYWNHAAWGYASQPQPQGAELWAWLGSHGSESDKVESNWREFVSAVSGMFCASVNAMATGAVATSPAWSYRPEGLSQRGREPRTLRLAQIVNQGVCTENLTPWSRLLPCKKQAGIGQLLNAVKLHDSAYNSVQVHFKPTHRGLALRLVFTAVIDRRIAQLGKADWSVYSLLSRAVSLPCSLATSQTGSRLLVLKRTAPDPDQSAVQPEPLQSYNLANGLKLLDYNLTKMLDDEAKDSVDVKFNFPWTWVPVERLQSPPVVAQKYQIGTGSEMGGVVVAISNRHPSQAINVIILEIVPWQLRMLFHTLELTLGDNLAHKANKVHYQQSVDRVRPAKLELLVTVPPRTSLRVSYRFTKQLVRWNEFPPDANHGLYLPPTVVSFVAPSDSSLRLPVLPQTVLSIAELTANRNATTPEPIFVRLYTEALLVNAPKPDFSMPYNVLCLVCTVLAIGSGFMHNVACKLASVSNPNPADKDATLIGRLKKMLTPWRRQ</sequence>
<dbReference type="GO" id="GO:0042765">
    <property type="term" value="C:GPI-anchor transamidase complex"/>
    <property type="evidence" value="ECO:0007669"/>
    <property type="project" value="InterPro"/>
</dbReference>
<evidence type="ECO:0000313" key="2">
    <source>
        <dbReference type="EMBL" id="PAA94209.1"/>
    </source>
</evidence>
<evidence type="ECO:0000256" key="1">
    <source>
        <dbReference type="SAM" id="SignalP"/>
    </source>
</evidence>
<dbReference type="GO" id="GO:0016255">
    <property type="term" value="P:attachment of GPI anchor to protein"/>
    <property type="evidence" value="ECO:0007669"/>
    <property type="project" value="InterPro"/>
</dbReference>
<gene>
    <name evidence="2" type="ORF">BOX15_Mlig001107g1</name>
</gene>
<comment type="caution">
    <text evidence="2">The sequence shown here is derived from an EMBL/GenBank/DDBJ whole genome shotgun (WGS) entry which is preliminary data.</text>
</comment>
<dbReference type="PANTHER" id="PTHR12959:SF11">
    <property type="entry name" value="GPI TRANSAMIDASE COMPONENT PIG-T"/>
    <property type="match status" value="1"/>
</dbReference>
<proteinExistence type="predicted"/>
<dbReference type="AlphaFoldDB" id="A0A267H9H6"/>
<accession>A0A267H9H6</accession>
<evidence type="ECO:0000313" key="3">
    <source>
        <dbReference type="Proteomes" id="UP000215902"/>
    </source>
</evidence>
<dbReference type="InterPro" id="IPR007245">
    <property type="entry name" value="PIG-T"/>
</dbReference>
<name>A0A267H9H6_9PLAT</name>
<dbReference type="Proteomes" id="UP000215902">
    <property type="component" value="Unassembled WGS sequence"/>
</dbReference>
<keyword evidence="1" id="KW-0732">Signal</keyword>
<dbReference type="PANTHER" id="PTHR12959">
    <property type="entry name" value="GPI TRANSAMIDASE COMPONENT PIG-T-RELATED"/>
    <property type="match status" value="1"/>
</dbReference>
<feature type="signal peptide" evidence="1">
    <location>
        <begin position="1"/>
        <end position="23"/>
    </location>
</feature>
<organism evidence="2 3">
    <name type="scientific">Macrostomum lignano</name>
    <dbReference type="NCBI Taxonomy" id="282301"/>
    <lineage>
        <taxon>Eukaryota</taxon>
        <taxon>Metazoa</taxon>
        <taxon>Spiralia</taxon>
        <taxon>Lophotrochozoa</taxon>
        <taxon>Platyhelminthes</taxon>
        <taxon>Rhabditophora</taxon>
        <taxon>Macrostomorpha</taxon>
        <taxon>Macrostomida</taxon>
        <taxon>Macrostomidae</taxon>
        <taxon>Macrostomum</taxon>
    </lineage>
</organism>
<reference evidence="2 3" key="1">
    <citation type="submission" date="2017-06" db="EMBL/GenBank/DDBJ databases">
        <title>A platform for efficient transgenesis in Macrostomum lignano, a flatworm model organism for stem cell research.</title>
        <authorList>
            <person name="Berezikov E."/>
        </authorList>
    </citation>
    <scope>NUCLEOTIDE SEQUENCE [LARGE SCALE GENOMIC DNA]</scope>
    <source>
        <strain evidence="2">DV1</strain>
        <tissue evidence="2">Whole organism</tissue>
    </source>
</reference>
<dbReference type="STRING" id="282301.A0A267H9H6"/>
<keyword evidence="3" id="KW-1185">Reference proteome</keyword>
<dbReference type="Pfam" id="PF04113">
    <property type="entry name" value="Gpi16"/>
    <property type="match status" value="2"/>
</dbReference>
<dbReference type="OrthoDB" id="331263at2759"/>
<evidence type="ECO:0008006" key="4">
    <source>
        <dbReference type="Google" id="ProtNLM"/>
    </source>
</evidence>